<dbReference type="KEGG" id="aht:ANTHELSMS3_04962"/>
<accession>A0A222EB64</accession>
<dbReference type="InterPro" id="IPR036291">
    <property type="entry name" value="NAD(P)-bd_dom_sf"/>
</dbReference>
<dbReference type="AlphaFoldDB" id="A0A222EB64"/>
<evidence type="ECO:0000313" key="3">
    <source>
        <dbReference type="Proteomes" id="UP000203589"/>
    </source>
</evidence>
<sequence length="355" mass="38943">MADHNALVIGPTGAIGSALVQALDGAGGWGILGMSRTAPSQGARFRHLAADLMDADTIRSALADAPPVTHVFYAARAPHGEGGVENVDGNLAMLANVVEAVQGPTLQHVHLVEGTKWYGVHLGPHRTPAREDDPRHMPPNFYYDQEDYLISAQRGHAWTWSSCRPNVVCDFAQERARNLTTVIGAWGAICRELGVPFDFPGTAVGFDSLTEVTDAAHLANAIIWLSTQPGGANRAFNITNGDAFRWRYMWPKLAKMLDLPCGEPRDIRLADWMADKGPVWDRITARHGLDPRPLERVALWAFGDFVFRQDWDLLSDLTRLRQTGFAGSVDTSQMFADHFAAYRKVRILPTPGVTA</sequence>
<dbReference type="OrthoDB" id="4392084at2"/>
<feature type="domain" description="PRISE-like Rossmann-fold" evidence="1">
    <location>
        <begin position="57"/>
        <end position="349"/>
    </location>
</feature>
<dbReference type="Proteomes" id="UP000203589">
    <property type="component" value="Plasmid pSMS3-1"/>
</dbReference>
<dbReference type="PANTHER" id="PTHR32487:SF0">
    <property type="entry name" value="3-OXO-DELTA(4,5)-STEROID 5-BETA-REDUCTASE"/>
    <property type="match status" value="1"/>
</dbReference>
<keyword evidence="3" id="KW-1185">Reference proteome</keyword>
<name>A0A222EB64_9RHOB</name>
<proteinExistence type="predicted"/>
<dbReference type="PANTHER" id="PTHR32487">
    <property type="entry name" value="3-OXO-DELTA(4,5)-STEROID 5-BETA-REDUCTASE"/>
    <property type="match status" value="1"/>
</dbReference>
<organism evidence="2 3">
    <name type="scientific">Antarctobacter heliothermus</name>
    <dbReference type="NCBI Taxonomy" id="74033"/>
    <lineage>
        <taxon>Bacteria</taxon>
        <taxon>Pseudomonadati</taxon>
        <taxon>Pseudomonadota</taxon>
        <taxon>Alphaproteobacteria</taxon>
        <taxon>Rhodobacterales</taxon>
        <taxon>Roseobacteraceae</taxon>
        <taxon>Antarctobacter</taxon>
    </lineage>
</organism>
<dbReference type="EMBL" id="CP022541">
    <property type="protein sequence ID" value="ASP23350.1"/>
    <property type="molecule type" value="Genomic_DNA"/>
</dbReference>
<reference evidence="2 3" key="1">
    <citation type="submission" date="2017-07" db="EMBL/GenBank/DDBJ databases">
        <title>Genome Sequence of Antarctobacter heliothermus Strain SMS3 Isolated from a culture of the Diatom Skeletonema marinoi.</title>
        <authorList>
            <person name="Topel M."/>
            <person name="Pinder M.I.M."/>
            <person name="Johansson O.N."/>
            <person name="Kourtchenko O."/>
            <person name="Godhe A."/>
            <person name="Clarke A.K."/>
        </authorList>
    </citation>
    <scope>NUCLEOTIDE SEQUENCE [LARGE SCALE GENOMIC DNA]</scope>
    <source>
        <strain evidence="2 3">SMS3</strain>
        <plasmid evidence="3">Plasmid psms3-1</plasmid>
    </source>
</reference>
<keyword evidence="2" id="KW-0614">Plasmid</keyword>
<geneLocation type="plasmid" evidence="3">
    <name>psms3-1</name>
</geneLocation>
<dbReference type="SUPFAM" id="SSF51735">
    <property type="entry name" value="NAD(P)-binding Rossmann-fold domains"/>
    <property type="match status" value="1"/>
</dbReference>
<evidence type="ECO:0000313" key="2">
    <source>
        <dbReference type="EMBL" id="ASP23350.1"/>
    </source>
</evidence>
<dbReference type="Gene3D" id="3.40.50.720">
    <property type="entry name" value="NAD(P)-binding Rossmann-like Domain"/>
    <property type="match status" value="1"/>
</dbReference>
<gene>
    <name evidence="2" type="ORF">ANTHELSMS3_04962</name>
</gene>
<protein>
    <submittedName>
        <fullName evidence="2">NAD dependent epimerase/dehydratase family protein</fullName>
    </submittedName>
</protein>
<dbReference type="Pfam" id="PF22917">
    <property type="entry name" value="PRISE"/>
    <property type="match status" value="1"/>
</dbReference>
<dbReference type="CDD" id="cd08948">
    <property type="entry name" value="5beta-POR_like_SDR_a"/>
    <property type="match status" value="1"/>
</dbReference>
<dbReference type="InterPro" id="IPR055222">
    <property type="entry name" value="PRISE-like_Rossmann-fold"/>
</dbReference>
<evidence type="ECO:0000259" key="1">
    <source>
        <dbReference type="Pfam" id="PF22917"/>
    </source>
</evidence>
<dbReference type="RefSeq" id="WP_157733634.1">
    <property type="nucleotide sequence ID" value="NZ_CP022541.1"/>
</dbReference>